<evidence type="ECO:0000313" key="8">
    <source>
        <dbReference type="Proteomes" id="UP001163823"/>
    </source>
</evidence>
<proteinExistence type="predicted"/>
<evidence type="ECO:0000256" key="2">
    <source>
        <dbReference type="ARBA" id="ARBA00023157"/>
    </source>
</evidence>
<sequence length="625" mass="71153">MGTGKKTPWFFLVNMLLLLSYKACFLHWKRYPFGSTYWECSDFPADTWLPVQKLWINKVTGKTNQFVSWKNPNDPSPVLLDSGNLVLRNGLNSSSTYWESFDFPTDTLLPGQKLKINNFTEKMTALVSWKSTDDPSPGMYSVIIEDLVMNNTQFILQWNKSHTYWRIIGWNGETFTQFPDIKVINIYNYSSNENESYFTYIPSSSSKIAKVHLSPLGQLQNFIWLDNYSSWEEIWSRPRELSDVYAHCGAFALFRGNALENCACIAGFEPFSIEETRVHDWSKGCVRKHPLQCEDSRNGKQKIFRIINVTLPANSKAYPAVDHNGESCQAACSASCSCTAYAYNSTWCLIWERDLLNMKQLSDGSIDGQDIYVKVSYLESGDRNEPTARGEEDSNEDLLLFDFNTNEENNENLMGQGGKKDVELPLFSYASVSAATDNFCAVNKLGAGGFGPVYKGKLLNGQEVALKRLAKSSGRGLEEFRNEIKLIAKLQHRNLVRLLGCCIELDEIFLIYEYMENKSLDVFLFYFGMARMFGGNETQANTNRIVGTYGYMSPEYAMEGLFSIKSDVYSFGVLLLEIVSGKRNTCFYNNMSLNLLGLAWDLWTSDRGLELMDPTLEYPPSSFYH</sequence>
<feature type="signal peptide" evidence="4">
    <location>
        <begin position="1"/>
        <end position="24"/>
    </location>
</feature>
<name>A0AAD7KRJ5_QUISA</name>
<dbReference type="Pfam" id="PF00954">
    <property type="entry name" value="S_locus_glycop"/>
    <property type="match status" value="1"/>
</dbReference>
<feature type="domain" description="Protein kinase" evidence="5">
    <location>
        <begin position="439"/>
        <end position="625"/>
    </location>
</feature>
<dbReference type="AlphaFoldDB" id="A0AAD7KRJ5"/>
<evidence type="ECO:0000259" key="6">
    <source>
        <dbReference type="PROSITE" id="PS50948"/>
    </source>
</evidence>
<dbReference type="InterPro" id="IPR001480">
    <property type="entry name" value="Bulb-type_lectin_dom"/>
</dbReference>
<dbReference type="InterPro" id="IPR001245">
    <property type="entry name" value="Ser-Thr/Tyr_kinase_cat_dom"/>
</dbReference>
<dbReference type="Gene3D" id="3.30.200.20">
    <property type="entry name" value="Phosphorylase Kinase, domain 1"/>
    <property type="match status" value="1"/>
</dbReference>
<dbReference type="EMBL" id="JARAOO010000014">
    <property type="protein sequence ID" value="KAJ7943936.1"/>
    <property type="molecule type" value="Genomic_DNA"/>
</dbReference>
<evidence type="ECO:0000259" key="5">
    <source>
        <dbReference type="PROSITE" id="PS50011"/>
    </source>
</evidence>
<keyword evidence="3" id="KW-0325">Glycoprotein</keyword>
<feature type="chain" id="PRO_5042117431" evidence="4">
    <location>
        <begin position="25"/>
        <end position="625"/>
    </location>
</feature>
<dbReference type="PANTHER" id="PTHR32444">
    <property type="entry name" value="BULB-TYPE LECTIN DOMAIN-CONTAINING PROTEIN"/>
    <property type="match status" value="1"/>
</dbReference>
<keyword evidence="8" id="KW-1185">Reference proteome</keyword>
<keyword evidence="7" id="KW-0418">Kinase</keyword>
<dbReference type="GO" id="GO:0004672">
    <property type="term" value="F:protein kinase activity"/>
    <property type="evidence" value="ECO:0007669"/>
    <property type="project" value="InterPro"/>
</dbReference>
<dbReference type="Pfam" id="PF08276">
    <property type="entry name" value="PAN_2"/>
    <property type="match status" value="1"/>
</dbReference>
<dbReference type="InterPro" id="IPR000719">
    <property type="entry name" value="Prot_kinase_dom"/>
</dbReference>
<dbReference type="InterPro" id="IPR036426">
    <property type="entry name" value="Bulb-type_lectin_dom_sf"/>
</dbReference>
<dbReference type="CDD" id="cd01098">
    <property type="entry name" value="PAN_AP_plant"/>
    <property type="match status" value="1"/>
</dbReference>
<dbReference type="SMART" id="SM00473">
    <property type="entry name" value="PAN_AP"/>
    <property type="match status" value="1"/>
</dbReference>
<keyword evidence="7" id="KW-0808">Transferase</keyword>
<dbReference type="KEGG" id="qsa:O6P43_033414"/>
<dbReference type="Pfam" id="PF01453">
    <property type="entry name" value="B_lectin"/>
    <property type="match status" value="1"/>
</dbReference>
<dbReference type="PANTHER" id="PTHR32444:SF247">
    <property type="entry name" value="OS01G0958200 PROTEIN"/>
    <property type="match status" value="1"/>
</dbReference>
<reference evidence="7" key="1">
    <citation type="journal article" date="2023" name="Science">
        <title>Elucidation of the pathway for biosynthesis of saponin adjuvants from the soapbark tree.</title>
        <authorList>
            <person name="Reed J."/>
            <person name="Orme A."/>
            <person name="El-Demerdash A."/>
            <person name="Owen C."/>
            <person name="Martin L.B.B."/>
            <person name="Misra R.C."/>
            <person name="Kikuchi S."/>
            <person name="Rejzek M."/>
            <person name="Martin A.C."/>
            <person name="Harkess A."/>
            <person name="Leebens-Mack J."/>
            <person name="Louveau T."/>
            <person name="Stephenson M.J."/>
            <person name="Osbourn A."/>
        </authorList>
    </citation>
    <scope>NUCLEOTIDE SEQUENCE</scope>
    <source>
        <strain evidence="7">S10</strain>
    </source>
</reference>
<gene>
    <name evidence="7" type="ORF">O6P43_033414</name>
</gene>
<dbReference type="SUPFAM" id="SSF51110">
    <property type="entry name" value="alpha-D-mannose-specific plant lectins"/>
    <property type="match status" value="1"/>
</dbReference>
<dbReference type="InterPro" id="IPR011009">
    <property type="entry name" value="Kinase-like_dom_sf"/>
</dbReference>
<protein>
    <submittedName>
        <fullName evidence="7">Receptor kinase 3</fullName>
    </submittedName>
</protein>
<dbReference type="Pfam" id="PF07714">
    <property type="entry name" value="PK_Tyr_Ser-Thr"/>
    <property type="match status" value="2"/>
</dbReference>
<evidence type="ECO:0000313" key="7">
    <source>
        <dbReference type="EMBL" id="KAJ7943936.1"/>
    </source>
</evidence>
<dbReference type="PROSITE" id="PS50011">
    <property type="entry name" value="PROTEIN_KINASE_DOM"/>
    <property type="match status" value="1"/>
</dbReference>
<dbReference type="SUPFAM" id="SSF56112">
    <property type="entry name" value="Protein kinase-like (PK-like)"/>
    <property type="match status" value="1"/>
</dbReference>
<dbReference type="GO" id="GO:0005524">
    <property type="term" value="F:ATP binding"/>
    <property type="evidence" value="ECO:0007669"/>
    <property type="project" value="InterPro"/>
</dbReference>
<dbReference type="PROSITE" id="PS50948">
    <property type="entry name" value="PAN"/>
    <property type="match status" value="1"/>
</dbReference>
<evidence type="ECO:0000256" key="3">
    <source>
        <dbReference type="ARBA" id="ARBA00023180"/>
    </source>
</evidence>
<keyword evidence="2" id="KW-1015">Disulfide bond</keyword>
<dbReference type="InterPro" id="IPR000858">
    <property type="entry name" value="S_locus_glycoprot_dom"/>
</dbReference>
<dbReference type="Proteomes" id="UP001163823">
    <property type="component" value="Chromosome 14"/>
</dbReference>
<evidence type="ECO:0000256" key="4">
    <source>
        <dbReference type="SAM" id="SignalP"/>
    </source>
</evidence>
<dbReference type="SMART" id="SM00220">
    <property type="entry name" value="S_TKc"/>
    <property type="match status" value="1"/>
</dbReference>
<accession>A0AAD7KRJ5</accession>
<keyword evidence="7" id="KW-0675">Receptor</keyword>
<organism evidence="7 8">
    <name type="scientific">Quillaja saponaria</name>
    <name type="common">Soap bark tree</name>
    <dbReference type="NCBI Taxonomy" id="32244"/>
    <lineage>
        <taxon>Eukaryota</taxon>
        <taxon>Viridiplantae</taxon>
        <taxon>Streptophyta</taxon>
        <taxon>Embryophyta</taxon>
        <taxon>Tracheophyta</taxon>
        <taxon>Spermatophyta</taxon>
        <taxon>Magnoliopsida</taxon>
        <taxon>eudicotyledons</taxon>
        <taxon>Gunneridae</taxon>
        <taxon>Pentapetalae</taxon>
        <taxon>rosids</taxon>
        <taxon>fabids</taxon>
        <taxon>Fabales</taxon>
        <taxon>Quillajaceae</taxon>
        <taxon>Quillaja</taxon>
    </lineage>
</organism>
<evidence type="ECO:0000256" key="1">
    <source>
        <dbReference type="ARBA" id="ARBA00022729"/>
    </source>
</evidence>
<feature type="domain" description="Apple" evidence="6">
    <location>
        <begin position="293"/>
        <end position="376"/>
    </location>
</feature>
<dbReference type="FunFam" id="3.30.200.20:FF:000951">
    <property type="entry name" value="Uncharacterized protein"/>
    <property type="match status" value="1"/>
</dbReference>
<keyword evidence="1 4" id="KW-0732">Signal</keyword>
<dbReference type="InterPro" id="IPR003609">
    <property type="entry name" value="Pan_app"/>
</dbReference>
<comment type="caution">
    <text evidence="7">The sequence shown here is derived from an EMBL/GenBank/DDBJ whole genome shotgun (WGS) entry which is preliminary data.</text>
</comment>
<dbReference type="GO" id="GO:0048544">
    <property type="term" value="P:recognition of pollen"/>
    <property type="evidence" value="ECO:0007669"/>
    <property type="project" value="InterPro"/>
</dbReference>
<dbReference type="Gene3D" id="1.10.510.10">
    <property type="entry name" value="Transferase(Phosphotransferase) domain 1"/>
    <property type="match status" value="1"/>
</dbReference>